<sequence>MRSDWFEDAVIYSVDAETFYDADGDGVGDFRGLREKLPYIDRLGADCIWLLPFYPTPNRDNGYDIEDYYGVDERLGDLGDFAEFVDAAEERGIRVIADLVVNHTSDQHEWFQRAREDPDSKYRDYYVWTDDPENAPEKTLVFPGEEEDVWRYDEVADAYYYHRFYHFQPDLNIANPAVREEIYKILRFWLSLGVSGFRVDAATLMIEPKGEGDLVIEDPHQVFKRMKRTVRSARADGVLLAEADDEPEKLGEYFGDGDEMDMMLNFVLNAHVTHALAEGSAEPIEAGLERLPDPGDRGRFANFLRNFDELNLGRLDAEDQEVTYEAFAPEEHMRIYDRGIRRRLGAMLEGDRDRIAMAHSLVFSLPGTPILVAGDEIGMGDELSLPGRNPVRTPIHWGDAPNAGFSTADPEDLVRPLVEDGEFGYDRVNVDAQRPDPDSLLNRIASLIRARDELPSLKRGNHELVDVDADAVFCHRYEWEGETVVCAHNLGTEEVRVDLPVDGGVRVSGQAAIRQ</sequence>
<protein>
    <submittedName>
        <fullName evidence="2">Alpha-amylase family protein</fullName>
    </submittedName>
</protein>
<dbReference type="SMART" id="SM00642">
    <property type="entry name" value="Aamy"/>
    <property type="match status" value="1"/>
</dbReference>
<dbReference type="Gene3D" id="3.20.20.80">
    <property type="entry name" value="Glycosidases"/>
    <property type="match status" value="1"/>
</dbReference>
<evidence type="ECO:0000313" key="2">
    <source>
        <dbReference type="EMBL" id="MFC6725408.1"/>
    </source>
</evidence>
<dbReference type="SUPFAM" id="SSF51011">
    <property type="entry name" value="Glycosyl hydrolase domain"/>
    <property type="match status" value="1"/>
</dbReference>
<dbReference type="Proteomes" id="UP001596328">
    <property type="component" value="Unassembled WGS sequence"/>
</dbReference>
<accession>A0ABD5S153</accession>
<dbReference type="InterPro" id="IPR006047">
    <property type="entry name" value="GH13_cat_dom"/>
</dbReference>
<dbReference type="Gene3D" id="3.90.400.10">
    <property type="entry name" value="Oligo-1,6-glucosidase, Domain 2"/>
    <property type="match status" value="1"/>
</dbReference>
<dbReference type="PANTHER" id="PTHR10357">
    <property type="entry name" value="ALPHA-AMYLASE FAMILY MEMBER"/>
    <property type="match status" value="1"/>
</dbReference>
<dbReference type="SUPFAM" id="SSF51445">
    <property type="entry name" value="(Trans)glycosidases"/>
    <property type="match status" value="1"/>
</dbReference>
<dbReference type="InterPro" id="IPR045857">
    <property type="entry name" value="O16G_dom_2"/>
</dbReference>
<dbReference type="CDD" id="cd11334">
    <property type="entry name" value="AmyAc_TreS"/>
    <property type="match status" value="1"/>
</dbReference>
<comment type="caution">
    <text evidence="2">The sequence shown here is derived from an EMBL/GenBank/DDBJ whole genome shotgun (WGS) entry which is preliminary data.</text>
</comment>
<organism evidence="2 3">
    <name type="scientific">Halobium palmae</name>
    <dbReference type="NCBI Taxonomy" id="1776492"/>
    <lineage>
        <taxon>Archaea</taxon>
        <taxon>Methanobacteriati</taxon>
        <taxon>Methanobacteriota</taxon>
        <taxon>Stenosarchaea group</taxon>
        <taxon>Halobacteria</taxon>
        <taxon>Halobacteriales</taxon>
        <taxon>Haloferacaceae</taxon>
        <taxon>Halobium</taxon>
    </lineage>
</organism>
<dbReference type="InterPro" id="IPR017853">
    <property type="entry name" value="GH"/>
</dbReference>
<reference evidence="2 3" key="1">
    <citation type="journal article" date="2019" name="Int. J. Syst. Evol. Microbiol.">
        <title>The Global Catalogue of Microorganisms (GCM) 10K type strain sequencing project: providing services to taxonomists for standard genome sequencing and annotation.</title>
        <authorList>
            <consortium name="The Broad Institute Genomics Platform"/>
            <consortium name="The Broad Institute Genome Sequencing Center for Infectious Disease"/>
            <person name="Wu L."/>
            <person name="Ma J."/>
        </authorList>
    </citation>
    <scope>NUCLEOTIDE SEQUENCE [LARGE SCALE GENOMIC DNA]</scope>
    <source>
        <strain evidence="2 3">NBRC 111368</strain>
    </source>
</reference>
<dbReference type="Pfam" id="PF00128">
    <property type="entry name" value="Alpha-amylase"/>
    <property type="match status" value="2"/>
</dbReference>
<dbReference type="PANTHER" id="PTHR10357:SF219">
    <property type="entry name" value="MALTOSE ALPHA-D-GLUCOSYLTRANSFERASE"/>
    <property type="match status" value="1"/>
</dbReference>
<feature type="domain" description="Glycosyl hydrolase family 13 catalytic" evidence="1">
    <location>
        <begin position="13"/>
        <end position="392"/>
    </location>
</feature>
<feature type="non-terminal residue" evidence="2">
    <location>
        <position position="515"/>
    </location>
</feature>
<proteinExistence type="predicted"/>
<dbReference type="AlphaFoldDB" id="A0ABD5S153"/>
<dbReference type="EMBL" id="JBHSWU010000513">
    <property type="protein sequence ID" value="MFC6725408.1"/>
    <property type="molecule type" value="Genomic_DNA"/>
</dbReference>
<evidence type="ECO:0000259" key="1">
    <source>
        <dbReference type="SMART" id="SM00642"/>
    </source>
</evidence>
<keyword evidence="3" id="KW-1185">Reference proteome</keyword>
<evidence type="ECO:0000313" key="3">
    <source>
        <dbReference type="Proteomes" id="UP001596328"/>
    </source>
</evidence>
<gene>
    <name evidence="2" type="ORF">ACFQE1_13720</name>
</gene>
<name>A0ABD5S153_9EURY</name>